<keyword evidence="4" id="KW-1185">Reference proteome</keyword>
<dbReference type="RefSeq" id="WP_089610506.1">
    <property type="nucleotide sequence ID" value="NZ_CP022121.1"/>
</dbReference>
<dbReference type="CDD" id="cd03421">
    <property type="entry name" value="SirA_like_N"/>
    <property type="match status" value="1"/>
</dbReference>
<dbReference type="Pfam" id="PF01206">
    <property type="entry name" value="TusA"/>
    <property type="match status" value="1"/>
</dbReference>
<dbReference type="PANTHER" id="PTHR33279:SF6">
    <property type="entry name" value="SULFUR CARRIER PROTEIN YEDF-RELATED"/>
    <property type="match status" value="1"/>
</dbReference>
<dbReference type="PROSITE" id="PS01148">
    <property type="entry name" value="UPF0033"/>
    <property type="match status" value="1"/>
</dbReference>
<dbReference type="PANTHER" id="PTHR33279">
    <property type="entry name" value="SULFUR CARRIER PROTEIN YEDF-RELATED"/>
    <property type="match status" value="1"/>
</dbReference>
<comment type="similarity">
    <text evidence="1">Belongs to the sulfur carrier protein TusA family.</text>
</comment>
<accession>A0ABT1Y7S5</accession>
<evidence type="ECO:0000313" key="3">
    <source>
        <dbReference type="EMBL" id="MCR6546937.1"/>
    </source>
</evidence>
<feature type="domain" description="UPF0033" evidence="2">
    <location>
        <begin position="5"/>
        <end position="29"/>
    </location>
</feature>
<dbReference type="Gene3D" id="3.30.110.40">
    <property type="entry name" value="TusA-like domain"/>
    <property type="match status" value="1"/>
</dbReference>
<reference evidence="3 4" key="1">
    <citation type="submission" date="2022-08" db="EMBL/GenBank/DDBJ databases">
        <title>Proteogenomics of the novel Dehalobacterium formicoaceticum strain EZ94 highlights a key role of methyltransferases during anaerobic dichloromethane degradation.</title>
        <authorList>
            <person name="Wasmund K."/>
        </authorList>
    </citation>
    <scope>NUCLEOTIDE SEQUENCE [LARGE SCALE GENOMIC DNA]</scope>
    <source>
        <strain evidence="3 4">EZ94</strain>
    </source>
</reference>
<evidence type="ECO:0000259" key="2">
    <source>
        <dbReference type="PROSITE" id="PS01148"/>
    </source>
</evidence>
<evidence type="ECO:0000313" key="4">
    <source>
        <dbReference type="Proteomes" id="UP001524944"/>
    </source>
</evidence>
<comment type="caution">
    <text evidence="3">The sequence shown here is derived from an EMBL/GenBank/DDBJ whole genome shotgun (WGS) entry which is preliminary data.</text>
</comment>
<dbReference type="InterPro" id="IPR001455">
    <property type="entry name" value="TusA-like"/>
</dbReference>
<dbReference type="EMBL" id="JANPWE010000014">
    <property type="protein sequence ID" value="MCR6546937.1"/>
    <property type="molecule type" value="Genomic_DNA"/>
</dbReference>
<name>A0ABT1Y7S5_9FIRM</name>
<organism evidence="3 4">
    <name type="scientific">Dehalobacterium formicoaceticum</name>
    <dbReference type="NCBI Taxonomy" id="51515"/>
    <lineage>
        <taxon>Bacteria</taxon>
        <taxon>Bacillati</taxon>
        <taxon>Bacillota</taxon>
        <taxon>Clostridia</taxon>
        <taxon>Eubacteriales</taxon>
        <taxon>Peptococcaceae</taxon>
        <taxon>Dehalobacterium</taxon>
    </lineage>
</organism>
<proteinExistence type="inferred from homology"/>
<evidence type="ECO:0000256" key="1">
    <source>
        <dbReference type="ARBA" id="ARBA00008984"/>
    </source>
</evidence>
<dbReference type="InterPro" id="IPR036868">
    <property type="entry name" value="TusA-like_sf"/>
</dbReference>
<protein>
    <submittedName>
        <fullName evidence="3">Sulfurtransferase TusA family protein</fullName>
    </submittedName>
</protein>
<gene>
    <name evidence="3" type="ORF">NVS47_15705</name>
</gene>
<sequence length="73" mass="7994">MSNTIDVRGLSCPQPVIMTLNAIKKTKDGELVVLVDTDTAKENVSRASQSQGWMASDIQAEGDGYRIVLRKEN</sequence>
<dbReference type="SUPFAM" id="SSF64307">
    <property type="entry name" value="SirA-like"/>
    <property type="match status" value="1"/>
</dbReference>
<dbReference type="Proteomes" id="UP001524944">
    <property type="component" value="Unassembled WGS sequence"/>
</dbReference>